<comment type="caution">
    <text evidence="1">The sequence shown here is derived from an EMBL/GenBank/DDBJ whole genome shotgun (WGS) entry which is preliminary data.</text>
</comment>
<evidence type="ECO:0008006" key="3">
    <source>
        <dbReference type="Google" id="ProtNLM"/>
    </source>
</evidence>
<organism evidence="1 2">
    <name type="scientific">Claviceps humidiphila</name>
    <dbReference type="NCBI Taxonomy" id="1294629"/>
    <lineage>
        <taxon>Eukaryota</taxon>
        <taxon>Fungi</taxon>
        <taxon>Dikarya</taxon>
        <taxon>Ascomycota</taxon>
        <taxon>Pezizomycotina</taxon>
        <taxon>Sordariomycetes</taxon>
        <taxon>Hypocreomycetidae</taxon>
        <taxon>Hypocreales</taxon>
        <taxon>Clavicipitaceae</taxon>
        <taxon>Claviceps</taxon>
    </lineage>
</organism>
<feature type="non-terminal residue" evidence="1">
    <location>
        <position position="469"/>
    </location>
</feature>
<dbReference type="EMBL" id="SRQM01001097">
    <property type="protein sequence ID" value="KAG6103765.1"/>
    <property type="molecule type" value="Genomic_DNA"/>
</dbReference>
<dbReference type="AlphaFoldDB" id="A0A9P7PXL1"/>
<gene>
    <name evidence="1" type="ORF">E4U13_000382</name>
</gene>
<accession>A0A9P7PXL1</accession>
<evidence type="ECO:0000313" key="1">
    <source>
        <dbReference type="EMBL" id="KAG6103765.1"/>
    </source>
</evidence>
<proteinExistence type="predicted"/>
<evidence type="ECO:0000313" key="2">
    <source>
        <dbReference type="Proteomes" id="UP000732380"/>
    </source>
</evidence>
<reference evidence="1 2" key="1">
    <citation type="journal article" date="2020" name="bioRxiv">
        <title>Whole genome comparisons of ergot fungi reveals the divergence and evolution of species within the genus Claviceps are the result of varying mechanisms driving genome evolution and host range expansion.</title>
        <authorList>
            <person name="Wyka S.A."/>
            <person name="Mondo S.J."/>
            <person name="Liu M."/>
            <person name="Dettman J."/>
            <person name="Nalam V."/>
            <person name="Broders K.D."/>
        </authorList>
    </citation>
    <scope>NUCLEOTIDE SEQUENCE [LARGE SCALE GENOMIC DNA]</scope>
    <source>
        <strain evidence="1 2">LM576</strain>
    </source>
</reference>
<protein>
    <recommendedName>
        <fullName evidence="3">Retrotransposon gag domain-containing protein</fullName>
    </recommendedName>
</protein>
<name>A0A9P7PXL1_9HYPO</name>
<dbReference type="Proteomes" id="UP000732380">
    <property type="component" value="Unassembled WGS sequence"/>
</dbReference>
<keyword evidence="2" id="KW-1185">Reference proteome</keyword>
<sequence length="469" mass="51642">MSQARVPKLPSMREIGTYDGKIPAGRYFRRLGYTLKHVNGGEQVDPSTYISMFELALDGDAAVFAETSFQVRSIMSQASKGIASDEDLENLQRTFSVRYPPAAEEKKTVIWADIDVRQAEGENLTGYFNRVLNFYQRAGGQEKSTTSSESLSPSELFMLQQFISKFIHGLHDKTLMQEAVGQRALAASSLRKAHDIVHEAATILEAKASLVCLSARDDRMSQLDELIRVQNGCSADEMISRTFSPAYPSVAMGSFYAQVQPPIAEFVMNGVAVERGPIPQQPQAFPFVSHQQPLSRAYQEPYRPLQSNQQRYKYNTPANAEACRTPFVEPVLPPVAETTNQYVVETASLLQEQDFTDEPVTHAAPAVLPPVAETTNQFVDETASLLQEQDSTDEPIAHAAPDDAILGACLASVEAEPSSPIMPFFSLSQCESADLRTCLEEVTDDEALLKPSVTSLSRASEATQESRLQ</sequence>